<sequence>MSLDTEVLIIGGGPSGLGMAIQLIRKLGTRNFTILEKSEDIGGTWYANSYPGCGCDVPSHFYSFSFALNPNWSQTYALQPEIRQYFVDLAAQYHLPQHIRLNTAVEEADWDADTGTWLVTARNQTTKEASQLRCKILVSAVGSLSVPKECDIPGAETFTGRIFHSARWDHSFDPANKNIVIIGNGCSATQFVPILSAPGPSAAAHITQFSRQPHWLAPRPNPPYSPVFRALMRWCPLAMRLYRFYLFACAESGFAAFATTSGAAARARDTAAQAAYIRANAPPPLAAALVPSTVLGCKRKVMDTGYLASLHRPHVTLIATDPVARLTPTGVATASGAHVAADAVVLATGFQTQAPLAPMRVRGEGGVRVEEHWGEVNAGSPAAYHGTLLAGFPNFFVLMGPNTVSGHLSVLYTTECQIGFVLRLVAPVLEALRPGRWGGRALLGLSARPDVVAVGREAEVGFVEWVAERTKGLVWSTGCSSWGVDERTGKNTMMYPDWQFKFWLRSVWIRWGDLEYKKSKVAEERARERSVWPRYVVLALMAATIVGGRKAVQMGVLDGAIEVVRGFVRESAPKSLCGRV</sequence>
<keyword evidence="3" id="KW-1185">Reference proteome</keyword>
<dbReference type="PANTHER" id="PTHR42877">
    <property type="entry name" value="L-ORNITHINE N(5)-MONOOXYGENASE-RELATED"/>
    <property type="match status" value="1"/>
</dbReference>
<protein>
    <recommendedName>
        <fullName evidence="4">Monooxygenase</fullName>
    </recommendedName>
</protein>
<dbReference type="Proteomes" id="UP001521116">
    <property type="component" value="Unassembled WGS sequence"/>
</dbReference>
<dbReference type="SUPFAM" id="SSF51905">
    <property type="entry name" value="FAD/NAD(P)-binding domain"/>
    <property type="match status" value="3"/>
</dbReference>
<organism evidence="2 3">
    <name type="scientific">Neofusicoccum ribis</name>
    <dbReference type="NCBI Taxonomy" id="45134"/>
    <lineage>
        <taxon>Eukaryota</taxon>
        <taxon>Fungi</taxon>
        <taxon>Dikarya</taxon>
        <taxon>Ascomycota</taxon>
        <taxon>Pezizomycotina</taxon>
        <taxon>Dothideomycetes</taxon>
        <taxon>Dothideomycetes incertae sedis</taxon>
        <taxon>Botryosphaeriales</taxon>
        <taxon>Botryosphaeriaceae</taxon>
        <taxon>Neofusicoccum</taxon>
    </lineage>
</organism>
<gene>
    <name evidence="2" type="ORF">SLS56_010835</name>
</gene>
<evidence type="ECO:0000313" key="2">
    <source>
        <dbReference type="EMBL" id="KAL1617771.1"/>
    </source>
</evidence>
<comment type="similarity">
    <text evidence="1">Belongs to the FAD-binding monooxygenase family.</text>
</comment>
<dbReference type="EMBL" id="JAJVDC020000223">
    <property type="protein sequence ID" value="KAL1617771.1"/>
    <property type="molecule type" value="Genomic_DNA"/>
</dbReference>
<name>A0ABR3SDB0_9PEZI</name>
<evidence type="ECO:0000256" key="1">
    <source>
        <dbReference type="ARBA" id="ARBA00010139"/>
    </source>
</evidence>
<reference evidence="2 3" key="1">
    <citation type="submission" date="2024-02" db="EMBL/GenBank/DDBJ databases">
        <title>De novo assembly and annotation of 12 fungi associated with fruit tree decline syndrome in Ontario, Canada.</title>
        <authorList>
            <person name="Sulman M."/>
            <person name="Ellouze W."/>
            <person name="Ilyukhin E."/>
        </authorList>
    </citation>
    <scope>NUCLEOTIDE SEQUENCE [LARGE SCALE GENOMIC DNA]</scope>
    <source>
        <strain evidence="2 3">M1-105</strain>
    </source>
</reference>
<dbReference type="PRINTS" id="PR00368">
    <property type="entry name" value="FADPNR"/>
</dbReference>
<evidence type="ECO:0000313" key="3">
    <source>
        <dbReference type="Proteomes" id="UP001521116"/>
    </source>
</evidence>
<dbReference type="InterPro" id="IPR036188">
    <property type="entry name" value="FAD/NAD-bd_sf"/>
</dbReference>
<dbReference type="Pfam" id="PF13738">
    <property type="entry name" value="Pyr_redox_3"/>
    <property type="match status" value="1"/>
</dbReference>
<evidence type="ECO:0008006" key="4">
    <source>
        <dbReference type="Google" id="ProtNLM"/>
    </source>
</evidence>
<comment type="caution">
    <text evidence="2">The sequence shown here is derived from an EMBL/GenBank/DDBJ whole genome shotgun (WGS) entry which is preliminary data.</text>
</comment>
<dbReference type="PANTHER" id="PTHR42877:SF5">
    <property type="entry name" value="L-ORNITHINE N(5)-MONOOXYGENASE-RELATED"/>
    <property type="match status" value="1"/>
</dbReference>
<dbReference type="Gene3D" id="3.50.50.60">
    <property type="entry name" value="FAD/NAD(P)-binding domain"/>
    <property type="match status" value="2"/>
</dbReference>
<accession>A0ABR3SDB0</accession>
<proteinExistence type="inferred from homology"/>
<dbReference type="InterPro" id="IPR051209">
    <property type="entry name" value="FAD-bind_Monooxygenase_sf"/>
</dbReference>